<reference evidence="2" key="1">
    <citation type="submission" date="2022-04" db="EMBL/GenBank/DDBJ databases">
        <authorList>
            <person name="Ren T."/>
        </authorList>
    </citation>
    <scope>NUCLEOTIDE SEQUENCE</scope>
    <source>
        <strain evidence="2">F63249</strain>
    </source>
</reference>
<name>A0ABT0H925_9FLAO</name>
<sequence>MNTVIQNTEIVNKNQVKDTGSGEKIKRTLAKTISWRALGTLSTVVISYIITGTLALAFSIGFIELVSKLVLYYVHERTWNKITWGK</sequence>
<protein>
    <submittedName>
        <fullName evidence="2">DUF2061 domain-containing protein</fullName>
    </submittedName>
</protein>
<organism evidence="2 3">
    <name type="scientific">Psychroserpens algicola</name>
    <dbReference type="NCBI Taxonomy" id="1719034"/>
    <lineage>
        <taxon>Bacteria</taxon>
        <taxon>Pseudomonadati</taxon>
        <taxon>Bacteroidota</taxon>
        <taxon>Flavobacteriia</taxon>
        <taxon>Flavobacteriales</taxon>
        <taxon>Flavobacteriaceae</taxon>
        <taxon>Psychroserpens</taxon>
    </lineage>
</organism>
<keyword evidence="3" id="KW-1185">Reference proteome</keyword>
<comment type="caution">
    <text evidence="2">The sequence shown here is derived from an EMBL/GenBank/DDBJ whole genome shotgun (WGS) entry which is preliminary data.</text>
</comment>
<dbReference type="Proteomes" id="UP001203687">
    <property type="component" value="Unassembled WGS sequence"/>
</dbReference>
<proteinExistence type="predicted"/>
<gene>
    <name evidence="2" type="ORF">MUY34_09555</name>
</gene>
<feature type="domain" description="DUF2061" evidence="1">
    <location>
        <begin position="29"/>
        <end position="80"/>
    </location>
</feature>
<evidence type="ECO:0000259" key="1">
    <source>
        <dbReference type="Pfam" id="PF09834"/>
    </source>
</evidence>
<accession>A0ABT0H925</accession>
<dbReference type="RefSeq" id="WP_204346945.1">
    <property type="nucleotide sequence ID" value="NZ_JACNMJ010000009.1"/>
</dbReference>
<dbReference type="InterPro" id="IPR018638">
    <property type="entry name" value="DUF2061_membrane"/>
</dbReference>
<dbReference type="EMBL" id="JALPQF010000008">
    <property type="protein sequence ID" value="MCK8480868.1"/>
    <property type="molecule type" value="Genomic_DNA"/>
</dbReference>
<dbReference type="Pfam" id="PF09834">
    <property type="entry name" value="DUF2061"/>
    <property type="match status" value="1"/>
</dbReference>
<evidence type="ECO:0000313" key="3">
    <source>
        <dbReference type="Proteomes" id="UP001203687"/>
    </source>
</evidence>
<evidence type="ECO:0000313" key="2">
    <source>
        <dbReference type="EMBL" id="MCK8480868.1"/>
    </source>
</evidence>